<name>A0A9P8WB26_9HYPO</name>
<keyword evidence="5" id="KW-1185">Reference proteome</keyword>
<proteinExistence type="predicted"/>
<dbReference type="InterPro" id="IPR050667">
    <property type="entry name" value="PPR-containing_protein"/>
</dbReference>
<reference evidence="4 5" key="1">
    <citation type="journal article" date="2021" name="Nat. Commun.">
        <title>Genetic determinants of endophytism in the Arabidopsis root mycobiome.</title>
        <authorList>
            <person name="Mesny F."/>
            <person name="Miyauchi S."/>
            <person name="Thiergart T."/>
            <person name="Pickel B."/>
            <person name="Atanasova L."/>
            <person name="Karlsson M."/>
            <person name="Huettel B."/>
            <person name="Barry K.W."/>
            <person name="Haridas S."/>
            <person name="Chen C."/>
            <person name="Bauer D."/>
            <person name="Andreopoulos W."/>
            <person name="Pangilinan J."/>
            <person name="LaButti K."/>
            <person name="Riley R."/>
            <person name="Lipzen A."/>
            <person name="Clum A."/>
            <person name="Drula E."/>
            <person name="Henrissat B."/>
            <person name="Kohler A."/>
            <person name="Grigoriev I.V."/>
            <person name="Martin F.M."/>
            <person name="Hacquard S."/>
        </authorList>
    </citation>
    <scope>NUCLEOTIDE SEQUENCE [LARGE SCALE GENOMIC DNA]</scope>
    <source>
        <strain evidence="4 5">MPI-CAGE-CH-0241</strain>
    </source>
</reference>
<dbReference type="Gene3D" id="1.25.40.10">
    <property type="entry name" value="Tetratricopeptide repeat domain"/>
    <property type="match status" value="1"/>
</dbReference>
<dbReference type="PANTHER" id="PTHR47939">
    <property type="entry name" value="MEMBRANE-ASSOCIATED SALT-INDUCIBLE PROTEIN-LIKE"/>
    <property type="match status" value="1"/>
</dbReference>
<dbReference type="InterPro" id="IPR057027">
    <property type="entry name" value="TPR_mt"/>
</dbReference>
<evidence type="ECO:0000256" key="2">
    <source>
        <dbReference type="SAM" id="MobiDB-lite"/>
    </source>
</evidence>
<feature type="compositionally biased region" description="Basic and acidic residues" evidence="2">
    <location>
        <begin position="605"/>
        <end position="617"/>
    </location>
</feature>
<protein>
    <submittedName>
        <fullName evidence="4">Pentatricopeptide repeat protein</fullName>
    </submittedName>
</protein>
<dbReference type="OrthoDB" id="747253at2759"/>
<evidence type="ECO:0000313" key="5">
    <source>
        <dbReference type="Proteomes" id="UP000777438"/>
    </source>
</evidence>
<organism evidence="4 5">
    <name type="scientific">Thelonectria olida</name>
    <dbReference type="NCBI Taxonomy" id="1576542"/>
    <lineage>
        <taxon>Eukaryota</taxon>
        <taxon>Fungi</taxon>
        <taxon>Dikarya</taxon>
        <taxon>Ascomycota</taxon>
        <taxon>Pezizomycotina</taxon>
        <taxon>Sordariomycetes</taxon>
        <taxon>Hypocreomycetidae</taxon>
        <taxon>Hypocreales</taxon>
        <taxon>Nectriaceae</taxon>
        <taxon>Thelonectria</taxon>
    </lineage>
</organism>
<feature type="region of interest" description="Disordered" evidence="2">
    <location>
        <begin position="605"/>
        <end position="630"/>
    </location>
</feature>
<feature type="domain" description="Pentatricopeptide repeat-containing protein-mitochondrial" evidence="3">
    <location>
        <begin position="330"/>
        <end position="458"/>
    </location>
</feature>
<sequence>MRRPQLLYDGLWRCLCPSFDEHALPRALNASFSVRPTASRNGPFPKSSLIQRRQIGIDRVYNHDPPTKAQSLDAFFRLAERQLNKAEPKAEFFKILKLEKPDLENVPAEDIVKALRFLRDGNYHKIPDPHDRIVQFVNFLIVNRNYAPDAFIYECMMDAMTDPKGSAAGVRKLLTDMSDQGIAPTANACYSALSALAVHPDYTLRETVMCLMSTYWYEMTTAAKQDIAIGMLREGQHELALEKFTEMHEGKERMDLWVYDIFIVEFGRAGFLDEMLHLLRQRKHAKGTDNAYRTLLLYALDVFSGAYHEQGTRFVWEYVVTHRILNPPNAMIENVLGTAAHHANTTLASAALDMLSSRGKVPAHQYEALVDVFAAAEDMEGAFGVLAIMERGGTSIQRGMTRSVYQAMAKNPWLITEASEALEKMSVKQEVPLQVIGVTVEAIAKVRGAAAAMDLYHDTFALSGKQPDFDILRSLVLNCTDMETMWSLARDYGIMVAADKPLERDEITLYERMIPACAQFGDFDRAFEHAEKVLGHAGDEATAGEGAGERRGRFEAWVIPLIEHAVAAKDQRVWRIIDEMSKEKEFQADKVQALLGRVQSERRAEKLKGVEDAKDDGTSLESVVRWKEVE</sequence>
<evidence type="ECO:0000313" key="4">
    <source>
        <dbReference type="EMBL" id="KAH6895236.1"/>
    </source>
</evidence>
<accession>A0A9P8WB26</accession>
<dbReference type="Pfam" id="PF23276">
    <property type="entry name" value="TPR_24"/>
    <property type="match status" value="1"/>
</dbReference>
<evidence type="ECO:0000256" key="1">
    <source>
        <dbReference type="ARBA" id="ARBA00022737"/>
    </source>
</evidence>
<gene>
    <name evidence="4" type="ORF">B0T10DRAFT_211073</name>
</gene>
<dbReference type="AlphaFoldDB" id="A0A9P8WB26"/>
<dbReference type="InterPro" id="IPR011990">
    <property type="entry name" value="TPR-like_helical_dom_sf"/>
</dbReference>
<dbReference type="Proteomes" id="UP000777438">
    <property type="component" value="Unassembled WGS sequence"/>
</dbReference>
<dbReference type="EMBL" id="JAGPYM010000004">
    <property type="protein sequence ID" value="KAH6895236.1"/>
    <property type="molecule type" value="Genomic_DNA"/>
</dbReference>
<comment type="caution">
    <text evidence="4">The sequence shown here is derived from an EMBL/GenBank/DDBJ whole genome shotgun (WGS) entry which is preliminary data.</text>
</comment>
<keyword evidence="1" id="KW-0677">Repeat</keyword>
<evidence type="ECO:0000259" key="3">
    <source>
        <dbReference type="Pfam" id="PF23276"/>
    </source>
</evidence>
<dbReference type="PANTHER" id="PTHR47939:SF13">
    <property type="entry name" value="OS03G0201400 PROTEIN"/>
    <property type="match status" value="1"/>
</dbReference>